<organism evidence="12 13">
    <name type="scientific">Desulfatitalea alkaliphila</name>
    <dbReference type="NCBI Taxonomy" id="2929485"/>
    <lineage>
        <taxon>Bacteria</taxon>
        <taxon>Pseudomonadati</taxon>
        <taxon>Thermodesulfobacteriota</taxon>
        <taxon>Desulfobacteria</taxon>
        <taxon>Desulfobacterales</taxon>
        <taxon>Desulfosarcinaceae</taxon>
        <taxon>Desulfatitalea</taxon>
    </lineage>
</organism>
<proteinExistence type="inferred from homology"/>
<dbReference type="EMBL" id="JALJRB010000002">
    <property type="protein sequence ID" value="MCJ8499362.1"/>
    <property type="molecule type" value="Genomic_DNA"/>
</dbReference>
<protein>
    <recommendedName>
        <fullName evidence="4 10">Glutamyl-tRNA(Gln) amidotransferase subunit A</fullName>
        <shortName evidence="10">Glu-ADT subunit A</shortName>
        <ecNumber evidence="3 10">6.3.5.7</ecNumber>
    </recommendedName>
</protein>
<sequence>MQLHQLTIAEAHRCLKDKEISAVQLTEALLARIAAVDSRIGAYLTVTADQALDQARRADAAIAQGRLAPLTGIPLGIKDVICTQGVRTTCGSRILENFTPPYDACVMARLKAQQAVMTGKLNMDEFAMGSTTEHSAYQVTRNPWDTDRIPGGSSGGSAAAVAADMCIAALGSDTGGSIRQPAAHCGVVGLKPTYGRVSRYGLVAFASSLDQIGPMGKTVADCALLLQAIAGHDPSDATCAPEPVPDYTAALTQGVEGLTIGLYQPHFDHPGLDPQVSAAVLAAVETLKGLGARTVEIDLPHTEYGVAAYYVIAPCEAGSNLARYDGVKYGRREAAGDTLMEMYQSTRSRWLGPEVQRRILLGTYALSAGYYDAYYLKASRVRTLIMRDFQSAFAQCDLIAAPVAPTPATPIGAHLDDPLAMYLMDMYTLPANLAGIPGISLPCGFSTEGLPIGLQLMAAPFAEARLLATGHAFEQATAFHRKRAAI</sequence>
<comment type="function">
    <text evidence="10">Allows the formation of correctly charged Gln-tRNA(Gln) through the transamidation of misacylated Glu-tRNA(Gln) in organisms which lack glutaminyl-tRNA synthetase. The reaction takes place in the presence of glutamine and ATP through an activated gamma-phospho-Glu-tRNA(Gln).</text>
</comment>
<reference evidence="12" key="1">
    <citation type="submission" date="2022-04" db="EMBL/GenBank/DDBJ databases">
        <title>Desulfatitalea alkaliphila sp. nov., a novel anaerobic sulfate-reducing bacterium isolated from terrestrial mud volcano, Taman Peninsula, Russia.</title>
        <authorList>
            <person name="Khomyakova M.A."/>
            <person name="Merkel A.Y."/>
            <person name="Slobodkin A.I."/>
        </authorList>
    </citation>
    <scope>NUCLEOTIDE SEQUENCE</scope>
    <source>
        <strain evidence="12">M08but</strain>
    </source>
</reference>
<dbReference type="RefSeq" id="WP_246902618.1">
    <property type="nucleotide sequence ID" value="NZ_JALJRB010000002.1"/>
</dbReference>
<dbReference type="GO" id="GO:0006412">
    <property type="term" value="P:translation"/>
    <property type="evidence" value="ECO:0007669"/>
    <property type="project" value="UniProtKB-UniRule"/>
</dbReference>
<gene>
    <name evidence="10 12" type="primary">gatA</name>
    <name evidence="12" type="ORF">MRX98_02155</name>
</gene>
<feature type="domain" description="Amidase" evidence="11">
    <location>
        <begin position="25"/>
        <end position="467"/>
    </location>
</feature>
<comment type="catalytic activity">
    <reaction evidence="9 10">
        <text>L-glutamyl-tRNA(Gln) + L-glutamine + ATP + H2O = L-glutaminyl-tRNA(Gln) + L-glutamate + ADP + phosphate + H(+)</text>
        <dbReference type="Rhea" id="RHEA:17521"/>
        <dbReference type="Rhea" id="RHEA-COMP:9681"/>
        <dbReference type="Rhea" id="RHEA-COMP:9684"/>
        <dbReference type="ChEBI" id="CHEBI:15377"/>
        <dbReference type="ChEBI" id="CHEBI:15378"/>
        <dbReference type="ChEBI" id="CHEBI:29985"/>
        <dbReference type="ChEBI" id="CHEBI:30616"/>
        <dbReference type="ChEBI" id="CHEBI:43474"/>
        <dbReference type="ChEBI" id="CHEBI:58359"/>
        <dbReference type="ChEBI" id="CHEBI:78520"/>
        <dbReference type="ChEBI" id="CHEBI:78521"/>
        <dbReference type="ChEBI" id="CHEBI:456216"/>
        <dbReference type="EC" id="6.3.5.7"/>
    </reaction>
</comment>
<dbReference type="GO" id="GO:0030956">
    <property type="term" value="C:glutamyl-tRNA(Gln) amidotransferase complex"/>
    <property type="evidence" value="ECO:0007669"/>
    <property type="project" value="InterPro"/>
</dbReference>
<dbReference type="HAMAP" id="MF_00120">
    <property type="entry name" value="GatA"/>
    <property type="match status" value="1"/>
</dbReference>
<keyword evidence="8 10" id="KW-0648">Protein biosynthesis</keyword>
<evidence type="ECO:0000313" key="13">
    <source>
        <dbReference type="Proteomes" id="UP001165427"/>
    </source>
</evidence>
<evidence type="ECO:0000256" key="3">
    <source>
        <dbReference type="ARBA" id="ARBA00012739"/>
    </source>
</evidence>
<feature type="active site" description="Acyl-ester intermediate" evidence="10">
    <location>
        <position position="177"/>
    </location>
</feature>
<dbReference type="GO" id="GO:0005524">
    <property type="term" value="F:ATP binding"/>
    <property type="evidence" value="ECO:0007669"/>
    <property type="project" value="UniProtKB-KW"/>
</dbReference>
<evidence type="ECO:0000256" key="7">
    <source>
        <dbReference type="ARBA" id="ARBA00022840"/>
    </source>
</evidence>
<dbReference type="PROSITE" id="PS00571">
    <property type="entry name" value="AMIDASES"/>
    <property type="match status" value="1"/>
</dbReference>
<evidence type="ECO:0000256" key="6">
    <source>
        <dbReference type="ARBA" id="ARBA00022741"/>
    </source>
</evidence>
<evidence type="ECO:0000256" key="1">
    <source>
        <dbReference type="ARBA" id="ARBA00008069"/>
    </source>
</evidence>
<evidence type="ECO:0000256" key="9">
    <source>
        <dbReference type="ARBA" id="ARBA00047407"/>
    </source>
</evidence>
<dbReference type="InterPro" id="IPR036928">
    <property type="entry name" value="AS_sf"/>
</dbReference>
<keyword evidence="5 10" id="KW-0436">Ligase</keyword>
<dbReference type="PANTHER" id="PTHR11895:SF151">
    <property type="entry name" value="GLUTAMYL-TRNA(GLN) AMIDOTRANSFERASE SUBUNIT A"/>
    <property type="match status" value="1"/>
</dbReference>
<keyword evidence="7 10" id="KW-0067">ATP-binding</keyword>
<dbReference type="Gene3D" id="3.90.1300.10">
    <property type="entry name" value="Amidase signature (AS) domain"/>
    <property type="match status" value="1"/>
</dbReference>
<dbReference type="NCBIfam" id="TIGR00132">
    <property type="entry name" value="gatA"/>
    <property type="match status" value="1"/>
</dbReference>
<evidence type="ECO:0000256" key="2">
    <source>
        <dbReference type="ARBA" id="ARBA00011123"/>
    </source>
</evidence>
<evidence type="ECO:0000256" key="10">
    <source>
        <dbReference type="HAMAP-Rule" id="MF_00120"/>
    </source>
</evidence>
<comment type="caution">
    <text evidence="12">The sequence shown here is derived from an EMBL/GenBank/DDBJ whole genome shotgun (WGS) entry which is preliminary data.</text>
</comment>
<accession>A0AA41UI88</accession>
<dbReference type="EC" id="6.3.5.7" evidence="3 10"/>
<evidence type="ECO:0000313" key="12">
    <source>
        <dbReference type="EMBL" id="MCJ8499362.1"/>
    </source>
</evidence>
<dbReference type="GO" id="GO:0050567">
    <property type="term" value="F:glutaminyl-tRNA synthase (glutamine-hydrolyzing) activity"/>
    <property type="evidence" value="ECO:0007669"/>
    <property type="project" value="UniProtKB-UniRule"/>
</dbReference>
<dbReference type="Pfam" id="PF01425">
    <property type="entry name" value="Amidase"/>
    <property type="match status" value="1"/>
</dbReference>
<dbReference type="InterPro" id="IPR004412">
    <property type="entry name" value="GatA"/>
</dbReference>
<dbReference type="Proteomes" id="UP001165427">
    <property type="component" value="Unassembled WGS sequence"/>
</dbReference>
<feature type="active site" description="Charge relay system" evidence="10">
    <location>
        <position position="78"/>
    </location>
</feature>
<dbReference type="InterPro" id="IPR023631">
    <property type="entry name" value="Amidase_dom"/>
</dbReference>
<evidence type="ECO:0000256" key="5">
    <source>
        <dbReference type="ARBA" id="ARBA00022598"/>
    </source>
</evidence>
<evidence type="ECO:0000259" key="11">
    <source>
        <dbReference type="Pfam" id="PF01425"/>
    </source>
</evidence>
<dbReference type="SUPFAM" id="SSF75304">
    <property type="entry name" value="Amidase signature (AS) enzymes"/>
    <property type="match status" value="1"/>
</dbReference>
<feature type="active site" description="Charge relay system" evidence="10">
    <location>
        <position position="153"/>
    </location>
</feature>
<name>A0AA41UI88_9BACT</name>
<comment type="subunit">
    <text evidence="2 10">Heterotrimer of A, B and C subunits.</text>
</comment>
<dbReference type="InterPro" id="IPR020556">
    <property type="entry name" value="Amidase_CS"/>
</dbReference>
<keyword evidence="13" id="KW-1185">Reference proteome</keyword>
<dbReference type="PANTHER" id="PTHR11895">
    <property type="entry name" value="TRANSAMIDASE"/>
    <property type="match status" value="1"/>
</dbReference>
<keyword evidence="6 10" id="KW-0547">Nucleotide-binding</keyword>
<evidence type="ECO:0000256" key="8">
    <source>
        <dbReference type="ARBA" id="ARBA00022917"/>
    </source>
</evidence>
<dbReference type="InterPro" id="IPR000120">
    <property type="entry name" value="Amidase"/>
</dbReference>
<comment type="similarity">
    <text evidence="1 10">Belongs to the amidase family. GatA subfamily.</text>
</comment>
<dbReference type="AlphaFoldDB" id="A0AA41UI88"/>
<evidence type="ECO:0000256" key="4">
    <source>
        <dbReference type="ARBA" id="ARBA00014428"/>
    </source>
</evidence>